<evidence type="ECO:0000256" key="7">
    <source>
        <dbReference type="ARBA" id="ARBA00023157"/>
    </source>
</evidence>
<dbReference type="AlphaFoldDB" id="A0AA40DJK7"/>
<keyword evidence="2" id="KW-0719">Serine esterase</keyword>
<evidence type="ECO:0000313" key="10">
    <source>
        <dbReference type="Proteomes" id="UP001172102"/>
    </source>
</evidence>
<keyword evidence="5 8" id="KW-0378">Hydrolase</keyword>
<dbReference type="Pfam" id="PF07519">
    <property type="entry name" value="Tannase"/>
    <property type="match status" value="2"/>
</dbReference>
<sequence length="542" mass="58495">MFSIGAAQSVGAEQEPRYTHGTKDGVACTLDAFSGVLPDHARLESVTLVENGTSYGEDRMRNPAYPISPTDLPELCVVVVNDTTSPTSSYRFGLFLPTRWNGRFLAVGNGGFAGGINWLDMGAGTHYGFAVMSTDTGHNSTSGDLDWALGQPEKQKDFGFRAMHGAVVLSKLIIQTYYNDDLSYSYYSGCSTGGRQGLKELQLYPDSFDGALVGAPAWWSPNLATWTTKVGTYNLPLNASNHIPAAGVTTLSKEARRQCDGIDGVLDGIISAPQHCDFDFTKVMCGRPGVDKTACLTNEQVKTAQRAYADYTIDGKFVFPGLSLGSEDLWSVLLGQGAPDARGQEYVKMFLLGNKDWDWRTYNDSIATLATAADPGDLAADRFNASTFRDRGGKIIMYHGDADGLIPTKSSDYFYSQVAAATGGTQPLTSWFRYFHVPGLGHCGGTRVDAPWYFAGGNQAGTLGTGVHSVPGFVDAKHDALLALVDWVEEEAPVDSIIATTWHDPSNPASGVLRQRPLCPFPQKAMLTSGRNEVVSSSWRCE</sequence>
<dbReference type="InterPro" id="IPR011118">
    <property type="entry name" value="Tannase/feruloyl_esterase"/>
</dbReference>
<keyword evidence="4" id="KW-0732">Signal</keyword>
<dbReference type="GO" id="GO:0046872">
    <property type="term" value="F:metal ion binding"/>
    <property type="evidence" value="ECO:0007669"/>
    <property type="project" value="UniProtKB-KW"/>
</dbReference>
<dbReference type="GO" id="GO:0030600">
    <property type="term" value="F:feruloyl esterase activity"/>
    <property type="evidence" value="ECO:0007669"/>
    <property type="project" value="UniProtKB-ARBA"/>
</dbReference>
<gene>
    <name evidence="9" type="ORF">B0H67DRAFT_500497</name>
</gene>
<comment type="caution">
    <text evidence="9">The sequence shown here is derived from an EMBL/GenBank/DDBJ whole genome shotgun (WGS) entry which is preliminary data.</text>
</comment>
<dbReference type="PANTHER" id="PTHR33938">
    <property type="entry name" value="FERULOYL ESTERASE B-RELATED"/>
    <property type="match status" value="1"/>
</dbReference>
<evidence type="ECO:0000313" key="9">
    <source>
        <dbReference type="EMBL" id="KAK0702303.1"/>
    </source>
</evidence>
<accession>A0AA40DJK7</accession>
<comment type="similarity">
    <text evidence="1 8">Belongs to the tannase family.</text>
</comment>
<keyword evidence="10" id="KW-1185">Reference proteome</keyword>
<keyword evidence="7" id="KW-1015">Disulfide bond</keyword>
<dbReference type="EC" id="3.1.1.-" evidence="8"/>
<keyword evidence="6" id="KW-0106">Calcium</keyword>
<reference evidence="9" key="1">
    <citation type="submission" date="2023-06" db="EMBL/GenBank/DDBJ databases">
        <title>Genome-scale phylogeny and comparative genomics of the fungal order Sordariales.</title>
        <authorList>
            <consortium name="Lawrence Berkeley National Laboratory"/>
            <person name="Hensen N."/>
            <person name="Bonometti L."/>
            <person name="Westerberg I."/>
            <person name="Brannstrom I.O."/>
            <person name="Guillou S."/>
            <person name="Cros-Aarteil S."/>
            <person name="Calhoun S."/>
            <person name="Haridas S."/>
            <person name="Kuo A."/>
            <person name="Mondo S."/>
            <person name="Pangilinan J."/>
            <person name="Riley R."/>
            <person name="Labutti K."/>
            <person name="Andreopoulos B."/>
            <person name="Lipzen A."/>
            <person name="Chen C."/>
            <person name="Yanf M."/>
            <person name="Daum C."/>
            <person name="Ng V."/>
            <person name="Clum A."/>
            <person name="Steindorff A."/>
            <person name="Ohm R."/>
            <person name="Martin F."/>
            <person name="Silar P."/>
            <person name="Natvig D."/>
            <person name="Lalanne C."/>
            <person name="Gautier V."/>
            <person name="Ament-Velasquez S.L."/>
            <person name="Kruys A."/>
            <person name="Hutchinson M.I."/>
            <person name="Powell A.J."/>
            <person name="Barry K."/>
            <person name="Miller A.N."/>
            <person name="Grigoriev I.V."/>
            <person name="Debuchy R."/>
            <person name="Gladieux P."/>
            <person name="Thoren M.H."/>
            <person name="Johannesson H."/>
        </authorList>
    </citation>
    <scope>NUCLEOTIDE SEQUENCE</scope>
    <source>
        <strain evidence="9">SMH4607-1</strain>
    </source>
</reference>
<evidence type="ECO:0000256" key="1">
    <source>
        <dbReference type="ARBA" id="ARBA00006249"/>
    </source>
</evidence>
<dbReference type="Proteomes" id="UP001172102">
    <property type="component" value="Unassembled WGS sequence"/>
</dbReference>
<dbReference type="SUPFAM" id="SSF53474">
    <property type="entry name" value="alpha/beta-Hydrolases"/>
    <property type="match status" value="1"/>
</dbReference>
<dbReference type="EMBL" id="JAUKUA010000009">
    <property type="protein sequence ID" value="KAK0702303.1"/>
    <property type="molecule type" value="Genomic_DNA"/>
</dbReference>
<evidence type="ECO:0000256" key="8">
    <source>
        <dbReference type="RuleBase" id="RU361238"/>
    </source>
</evidence>
<evidence type="ECO:0000256" key="2">
    <source>
        <dbReference type="ARBA" id="ARBA00022487"/>
    </source>
</evidence>
<evidence type="ECO:0000256" key="3">
    <source>
        <dbReference type="ARBA" id="ARBA00022723"/>
    </source>
</evidence>
<name>A0AA40DJK7_9PEZI</name>
<keyword evidence="3" id="KW-0479">Metal-binding</keyword>
<evidence type="ECO:0000256" key="4">
    <source>
        <dbReference type="ARBA" id="ARBA00022729"/>
    </source>
</evidence>
<evidence type="ECO:0000256" key="6">
    <source>
        <dbReference type="ARBA" id="ARBA00022837"/>
    </source>
</evidence>
<dbReference type="InterPro" id="IPR029058">
    <property type="entry name" value="AB_hydrolase_fold"/>
</dbReference>
<dbReference type="PANTHER" id="PTHR33938:SF2">
    <property type="entry name" value="CARBOXYLIC ESTER HYDROLASE"/>
    <property type="match status" value="1"/>
</dbReference>
<evidence type="ECO:0000256" key="5">
    <source>
        <dbReference type="ARBA" id="ARBA00022801"/>
    </source>
</evidence>
<organism evidence="9 10">
    <name type="scientific">Lasiosphaeris hirsuta</name>
    <dbReference type="NCBI Taxonomy" id="260670"/>
    <lineage>
        <taxon>Eukaryota</taxon>
        <taxon>Fungi</taxon>
        <taxon>Dikarya</taxon>
        <taxon>Ascomycota</taxon>
        <taxon>Pezizomycotina</taxon>
        <taxon>Sordariomycetes</taxon>
        <taxon>Sordariomycetidae</taxon>
        <taxon>Sordariales</taxon>
        <taxon>Lasiosphaeriaceae</taxon>
        <taxon>Lasiosphaeris</taxon>
    </lineage>
</organism>
<proteinExistence type="inferred from homology"/>
<protein>
    <recommendedName>
        <fullName evidence="8">Carboxylic ester hydrolase</fullName>
        <ecNumber evidence="8">3.1.1.-</ecNumber>
    </recommendedName>
</protein>